<feature type="non-terminal residue" evidence="1">
    <location>
        <position position="1"/>
    </location>
</feature>
<gene>
    <name evidence="1" type="primary">NUD1</name>
    <name evidence="1" type="ORF">EV182_008103</name>
</gene>
<accession>A0ACC1H7A4</accession>
<feature type="non-terminal residue" evidence="1">
    <location>
        <position position="248"/>
    </location>
</feature>
<evidence type="ECO:0000313" key="1">
    <source>
        <dbReference type="EMBL" id="KAJ1670610.1"/>
    </source>
</evidence>
<dbReference type="Proteomes" id="UP001145114">
    <property type="component" value="Unassembled WGS sequence"/>
</dbReference>
<organism evidence="1 2">
    <name type="scientific">Spiromyces aspiralis</name>
    <dbReference type="NCBI Taxonomy" id="68401"/>
    <lineage>
        <taxon>Eukaryota</taxon>
        <taxon>Fungi</taxon>
        <taxon>Fungi incertae sedis</taxon>
        <taxon>Zoopagomycota</taxon>
        <taxon>Kickxellomycotina</taxon>
        <taxon>Kickxellomycetes</taxon>
        <taxon>Kickxellales</taxon>
        <taxon>Kickxellaceae</taxon>
        <taxon>Spiromyces</taxon>
    </lineage>
</organism>
<protein>
    <submittedName>
        <fullName evidence="1">Leucine-rich repeat protein</fullName>
    </submittedName>
</protein>
<comment type="caution">
    <text evidence="1">The sequence shown here is derived from an EMBL/GenBank/DDBJ whole genome shotgun (WGS) entry which is preliminary data.</text>
</comment>
<reference evidence="1" key="1">
    <citation type="submission" date="2022-06" db="EMBL/GenBank/DDBJ databases">
        <title>Phylogenomic reconstructions and comparative analyses of Kickxellomycotina fungi.</title>
        <authorList>
            <person name="Reynolds N.K."/>
            <person name="Stajich J.E."/>
            <person name="Barry K."/>
            <person name="Grigoriev I.V."/>
            <person name="Crous P."/>
            <person name="Smith M.E."/>
        </authorList>
    </citation>
    <scope>NUCLEOTIDE SEQUENCE</scope>
    <source>
        <strain evidence="1">RSA 2271</strain>
    </source>
</reference>
<dbReference type="EMBL" id="JAMZIH010009165">
    <property type="protein sequence ID" value="KAJ1670610.1"/>
    <property type="molecule type" value="Genomic_DNA"/>
</dbReference>
<name>A0ACC1H7A4_9FUNG</name>
<keyword evidence="2" id="KW-1185">Reference proteome</keyword>
<sequence length="248" mass="28377">LRRCPRLETLRARENSITSLDLNWPEFPELANIDLYRNRITSLSSIDKSFKLRSMNLECNDITHIHIRHPVPSLRVLRLSENTRLFRHASGVVDIAKWVNCFPGLKTLYMDGCQARYLGCNSSHEKVAASPWLSLYNLSVRGQTGAGELVLDLTCFRHLRNLYVSKQRVSLPRALPALPHLVQLELWNVGLTRLPPNLSSAALRLELLDVSNNPDLRDLSPIYHCHSLRILRCRYIGWGSSQPRAPIR</sequence>
<proteinExistence type="predicted"/>
<evidence type="ECO:0000313" key="2">
    <source>
        <dbReference type="Proteomes" id="UP001145114"/>
    </source>
</evidence>